<dbReference type="InterPro" id="IPR019826">
    <property type="entry name" value="Carboxylesterase_B_AS"/>
</dbReference>
<evidence type="ECO:0000313" key="6">
    <source>
        <dbReference type="Proteomes" id="UP000236735"/>
    </source>
</evidence>
<proteinExistence type="inferred from homology"/>
<dbReference type="InterPro" id="IPR050309">
    <property type="entry name" value="Type-B_Carboxylest/Lipase"/>
</dbReference>
<dbReference type="Pfam" id="PF00135">
    <property type="entry name" value="COesterase"/>
    <property type="match status" value="1"/>
</dbReference>
<protein>
    <recommendedName>
        <fullName evidence="3">Carboxylic ester hydrolase</fullName>
        <ecNumber evidence="3">3.1.1.-</ecNumber>
    </recommendedName>
</protein>
<dbReference type="EC" id="3.1.1.-" evidence="3"/>
<sequence length="515" mass="56952">MKQKLFMLVCGLLSTMALLAQPLLKTHVETGDLEGILEGGDLAVYKAIPFAAPPVGELRWKAPQPAKPWQGVLKAEEVAKWPPQPERGDVSYDMMSEDCLYLSVVTPAKTVDEALPVMVFIHGGGFQTEHYGGELWQSLARRGVVTVAIEYRAGALGFMAHPELSKESPDGHSGNYGILDQIFALQWIQRNIKNFGGDPSKVTIFGESAGAMSCSILCASPLAKGLFRACISQSGAFFSSNGAVTQQQAEMMGVMFQNQLGKKSIAEMREMDAKSLTGTGVQFPACTPVFDGYVLTAELYDLYKRGEYQDVPVIIMYNSDEGSAMLESISVADFNKELGNLPALFVDRVKEIYPAENDEQALFSIRDLIRDLNFGTPANMWAKLQTETGKSPVYFAYLAQKSDRTVYAKGNRRGAAHADDILYLRGAFDKEKEKYQQEYAVSQIIQQYWVNFATNLNPNGEGLPQWPVFNPDPSQKTVMQFKNGGTSLVPVPNAKNLKLLEDFSEWVRSQRTIKP</sequence>
<feature type="domain" description="Carboxylesterase type B" evidence="4">
    <location>
        <begin position="27"/>
        <end position="486"/>
    </location>
</feature>
<evidence type="ECO:0000313" key="5">
    <source>
        <dbReference type="EMBL" id="SEF84491.1"/>
    </source>
</evidence>
<dbReference type="RefSeq" id="WP_103915771.1">
    <property type="nucleotide sequence ID" value="NZ_FNUV01000004.1"/>
</dbReference>
<comment type="similarity">
    <text evidence="1 3">Belongs to the type-B carboxylesterase/lipase family.</text>
</comment>
<feature type="signal peptide" evidence="3">
    <location>
        <begin position="1"/>
        <end position="20"/>
    </location>
</feature>
<dbReference type="SUPFAM" id="SSF53474">
    <property type="entry name" value="alpha/beta-Hydrolases"/>
    <property type="match status" value="1"/>
</dbReference>
<keyword evidence="2 3" id="KW-0378">Hydrolase</keyword>
<dbReference type="EMBL" id="FNUV01000004">
    <property type="protein sequence ID" value="SEF84491.1"/>
    <property type="molecule type" value="Genomic_DNA"/>
</dbReference>
<dbReference type="InterPro" id="IPR019819">
    <property type="entry name" value="Carboxylesterase_B_CS"/>
</dbReference>
<feature type="chain" id="PRO_5009029545" description="Carboxylic ester hydrolase" evidence="3">
    <location>
        <begin position="21"/>
        <end position="515"/>
    </location>
</feature>
<dbReference type="PROSITE" id="PS00122">
    <property type="entry name" value="CARBOXYLESTERASE_B_1"/>
    <property type="match status" value="1"/>
</dbReference>
<dbReference type="Gene3D" id="3.40.50.1820">
    <property type="entry name" value="alpha/beta hydrolase"/>
    <property type="match status" value="1"/>
</dbReference>
<evidence type="ECO:0000256" key="2">
    <source>
        <dbReference type="ARBA" id="ARBA00022801"/>
    </source>
</evidence>
<accession>A0A1H5VCI7</accession>
<organism evidence="5 6">
    <name type="scientific">Xylanibacter ruminicola</name>
    <name type="common">Prevotella ruminicola</name>
    <dbReference type="NCBI Taxonomy" id="839"/>
    <lineage>
        <taxon>Bacteria</taxon>
        <taxon>Pseudomonadati</taxon>
        <taxon>Bacteroidota</taxon>
        <taxon>Bacteroidia</taxon>
        <taxon>Bacteroidales</taxon>
        <taxon>Prevotellaceae</taxon>
        <taxon>Xylanibacter</taxon>
    </lineage>
</organism>
<keyword evidence="3" id="KW-0732">Signal</keyword>
<dbReference type="InterPro" id="IPR002018">
    <property type="entry name" value="CarbesteraseB"/>
</dbReference>
<dbReference type="InterPro" id="IPR029058">
    <property type="entry name" value="AB_hydrolase_fold"/>
</dbReference>
<gene>
    <name evidence="5" type="ORF">SAMN05216354_1855</name>
</gene>
<name>A0A1H5VCI7_XYLRU</name>
<dbReference type="PROSITE" id="PS00941">
    <property type="entry name" value="CARBOXYLESTERASE_B_2"/>
    <property type="match status" value="1"/>
</dbReference>
<dbReference type="GO" id="GO:0016787">
    <property type="term" value="F:hydrolase activity"/>
    <property type="evidence" value="ECO:0007669"/>
    <property type="project" value="UniProtKB-KW"/>
</dbReference>
<evidence type="ECO:0000256" key="1">
    <source>
        <dbReference type="ARBA" id="ARBA00005964"/>
    </source>
</evidence>
<dbReference type="Proteomes" id="UP000236735">
    <property type="component" value="Unassembled WGS sequence"/>
</dbReference>
<dbReference type="PANTHER" id="PTHR11559">
    <property type="entry name" value="CARBOXYLESTERASE"/>
    <property type="match status" value="1"/>
</dbReference>
<dbReference type="AlphaFoldDB" id="A0A1H5VCI7"/>
<reference evidence="5 6" key="1">
    <citation type="submission" date="2016-10" db="EMBL/GenBank/DDBJ databases">
        <authorList>
            <person name="de Groot N.N."/>
        </authorList>
    </citation>
    <scope>NUCLEOTIDE SEQUENCE [LARGE SCALE GENOMIC DNA]</scope>
    <source>
        <strain evidence="5 6">AR32</strain>
    </source>
</reference>
<evidence type="ECO:0000256" key="3">
    <source>
        <dbReference type="RuleBase" id="RU361235"/>
    </source>
</evidence>
<evidence type="ECO:0000259" key="4">
    <source>
        <dbReference type="Pfam" id="PF00135"/>
    </source>
</evidence>